<feature type="compositionally biased region" description="Polar residues" evidence="1">
    <location>
        <begin position="227"/>
        <end position="241"/>
    </location>
</feature>
<keyword evidence="2" id="KW-0812">Transmembrane</keyword>
<accession>A0A841BQE1</accession>
<evidence type="ECO:0000256" key="1">
    <source>
        <dbReference type="SAM" id="MobiDB-lite"/>
    </source>
</evidence>
<keyword evidence="5" id="KW-1185">Reference proteome</keyword>
<feature type="compositionally biased region" description="Low complexity" evidence="1">
    <location>
        <begin position="699"/>
        <end position="708"/>
    </location>
</feature>
<evidence type="ECO:0000256" key="3">
    <source>
        <dbReference type="SAM" id="SignalP"/>
    </source>
</evidence>
<feature type="region of interest" description="Disordered" evidence="1">
    <location>
        <begin position="682"/>
        <end position="717"/>
    </location>
</feature>
<name>A0A841BQE1_9ACTN</name>
<feature type="chain" id="PRO_5038570297" description="PBP domain-containing protein" evidence="3">
    <location>
        <begin position="19"/>
        <end position="772"/>
    </location>
</feature>
<dbReference type="AlphaFoldDB" id="A0A841BQE1"/>
<proteinExistence type="predicted"/>
<keyword evidence="2" id="KW-1133">Transmembrane helix</keyword>
<evidence type="ECO:0000313" key="4">
    <source>
        <dbReference type="EMBL" id="MBB5869915.1"/>
    </source>
</evidence>
<feature type="region of interest" description="Disordered" evidence="1">
    <location>
        <begin position="523"/>
        <end position="551"/>
    </location>
</feature>
<evidence type="ECO:0000256" key="2">
    <source>
        <dbReference type="SAM" id="Phobius"/>
    </source>
</evidence>
<comment type="caution">
    <text evidence="4">The sequence shown here is derived from an EMBL/GenBank/DDBJ whole genome shotgun (WGS) entry which is preliminary data.</text>
</comment>
<feature type="transmembrane region" description="Helical" evidence="2">
    <location>
        <begin position="745"/>
        <end position="764"/>
    </location>
</feature>
<dbReference type="Gene3D" id="3.40.190.10">
    <property type="entry name" value="Periplasmic binding protein-like II"/>
    <property type="match status" value="2"/>
</dbReference>
<keyword evidence="3" id="KW-0732">Signal</keyword>
<evidence type="ECO:0008006" key="6">
    <source>
        <dbReference type="Google" id="ProtNLM"/>
    </source>
</evidence>
<evidence type="ECO:0000313" key="5">
    <source>
        <dbReference type="Proteomes" id="UP000587527"/>
    </source>
</evidence>
<gene>
    <name evidence="4" type="ORF">F4553_003294</name>
</gene>
<sequence>MAVSMLVLALPTAAAVGAIPPPTDPVPADGGPSPLVVRGRGAAADLSITVAQTKNLTNQVVAVSWSGAATTAPGSGLFGVDFIQIMQCWGDAPSGPTREQCQFGGLAGDGRGGPWVASRQVRYGRGLVDPAETITAEYVPFRSVTGKVVAGDRQSNDLFDGNTTNEAPFGLTRADGTGQEFFEMQTGREAPGLGCGEAVVRGGKTVGRPCWLVIVPRGRTEVDGSARSGSNTSRQESSPLSQTNWNNRIVVPLTFLPLGLVCPLGAAERPVMGQEIAAEAVSRWQPSLCQQAGGAIFGYSQTSDDIARARLVTADPGLVFLTRPLPTADVPSARPPVYAPIALTGLTIAFNIDSQSRGDAPPEVKARNGQRINELNLTPRLVAKLITQSYRQAVVDPRATQVANNPSDMTRDPDFKALNPTFANLSLPGIADIVLPIGLSDANGQLWAWLMADEEASAFLTGHPDEWGMRINSNFVIPTPPVDDYPKADLACVILDERLSPLCTLDAYPYADDMHDAARAASRGEPLGHAQSDTEAFPPVWRKNPTQPSGSRQLMALMDAATATRYGMPTAKLRNAAGQFVGPTTAALLAGVEAMRTNPVGGVLEPDPPRRVAAAYPLTTVTYAATAPAALTAKQKRDYATFLRFAAGAGQTPGFSIGQLPLGYAPLPEALRARTRAVASALAGGPSASPGPNGGNGNNGNTSGNQSATPGFSPPFALPSPNLSTESVVVAQTTPDEPVGSIRSIVLWLLVLGGLAACAGPILLRQSGRGEQ</sequence>
<organism evidence="4 5">
    <name type="scientific">Allocatelliglobosispora scoriae</name>
    <dbReference type="NCBI Taxonomy" id="643052"/>
    <lineage>
        <taxon>Bacteria</taxon>
        <taxon>Bacillati</taxon>
        <taxon>Actinomycetota</taxon>
        <taxon>Actinomycetes</taxon>
        <taxon>Micromonosporales</taxon>
        <taxon>Micromonosporaceae</taxon>
        <taxon>Allocatelliglobosispora</taxon>
    </lineage>
</organism>
<dbReference type="RefSeq" id="WP_184836906.1">
    <property type="nucleotide sequence ID" value="NZ_JACHMN010000002.1"/>
</dbReference>
<protein>
    <recommendedName>
        <fullName evidence="6">PBP domain-containing protein</fullName>
    </recommendedName>
</protein>
<dbReference type="Proteomes" id="UP000587527">
    <property type="component" value="Unassembled WGS sequence"/>
</dbReference>
<dbReference type="EMBL" id="JACHMN010000002">
    <property type="protein sequence ID" value="MBB5869915.1"/>
    <property type="molecule type" value="Genomic_DNA"/>
</dbReference>
<dbReference type="SUPFAM" id="SSF53850">
    <property type="entry name" value="Periplasmic binding protein-like II"/>
    <property type="match status" value="1"/>
</dbReference>
<feature type="compositionally biased region" description="Low complexity" evidence="1">
    <location>
        <begin position="682"/>
        <end position="691"/>
    </location>
</feature>
<feature type="region of interest" description="Disordered" evidence="1">
    <location>
        <begin position="222"/>
        <end position="241"/>
    </location>
</feature>
<keyword evidence="2" id="KW-0472">Membrane</keyword>
<feature type="signal peptide" evidence="3">
    <location>
        <begin position="1"/>
        <end position="18"/>
    </location>
</feature>
<reference evidence="4 5" key="1">
    <citation type="submission" date="2020-08" db="EMBL/GenBank/DDBJ databases">
        <title>Sequencing the genomes of 1000 actinobacteria strains.</title>
        <authorList>
            <person name="Klenk H.-P."/>
        </authorList>
    </citation>
    <scope>NUCLEOTIDE SEQUENCE [LARGE SCALE GENOMIC DNA]</scope>
    <source>
        <strain evidence="4 5">DSM 45362</strain>
    </source>
</reference>